<dbReference type="AlphaFoldDB" id="A0A4U8Q7F9"/>
<dbReference type="PANTHER" id="PTHR33121:SF79">
    <property type="entry name" value="CYCLIC DI-GMP PHOSPHODIESTERASE PDED-RELATED"/>
    <property type="match status" value="1"/>
</dbReference>
<feature type="transmembrane region" description="Helical" evidence="1">
    <location>
        <begin position="45"/>
        <end position="70"/>
    </location>
</feature>
<dbReference type="Proteomes" id="UP000306509">
    <property type="component" value="Unassembled WGS sequence"/>
</dbReference>
<dbReference type="InterPro" id="IPR035919">
    <property type="entry name" value="EAL_sf"/>
</dbReference>
<feature type="transmembrane region" description="Helical" evidence="1">
    <location>
        <begin position="186"/>
        <end position="201"/>
    </location>
</feature>
<dbReference type="SMART" id="SM00052">
    <property type="entry name" value="EAL"/>
    <property type="match status" value="1"/>
</dbReference>
<comment type="caution">
    <text evidence="4">The sequence shown here is derived from an EMBL/GenBank/DDBJ whole genome shotgun (WGS) entry which is preliminary data.</text>
</comment>
<feature type="transmembrane region" description="Helical" evidence="1">
    <location>
        <begin position="12"/>
        <end position="33"/>
    </location>
</feature>
<dbReference type="InterPro" id="IPR043128">
    <property type="entry name" value="Rev_trsase/Diguanyl_cyclase"/>
</dbReference>
<dbReference type="NCBIfam" id="TIGR00254">
    <property type="entry name" value="GGDEF"/>
    <property type="match status" value="1"/>
</dbReference>
<proteinExistence type="predicted"/>
<dbReference type="CDD" id="cd01949">
    <property type="entry name" value="GGDEF"/>
    <property type="match status" value="1"/>
</dbReference>
<evidence type="ECO:0000313" key="4">
    <source>
        <dbReference type="EMBL" id="TLD00855.1"/>
    </source>
</evidence>
<feature type="domain" description="GGDEF" evidence="3">
    <location>
        <begin position="258"/>
        <end position="389"/>
    </location>
</feature>
<feature type="transmembrane region" description="Helical" evidence="1">
    <location>
        <begin position="112"/>
        <end position="132"/>
    </location>
</feature>
<evidence type="ECO:0000313" key="5">
    <source>
        <dbReference type="Proteomes" id="UP000306509"/>
    </source>
</evidence>
<dbReference type="PROSITE" id="PS50887">
    <property type="entry name" value="GGDEF"/>
    <property type="match status" value="1"/>
</dbReference>
<dbReference type="InterPro" id="IPR029787">
    <property type="entry name" value="Nucleotide_cyclase"/>
</dbReference>
<dbReference type="PROSITE" id="PS50883">
    <property type="entry name" value="EAL"/>
    <property type="match status" value="1"/>
</dbReference>
<dbReference type="STRING" id="180332.GCA_000797495_05176"/>
<protein>
    <submittedName>
        <fullName evidence="4">Cyclic di-GMP phosphodiesterase Gmr</fullName>
        <ecNumber evidence="4">3.1.4.52</ecNumber>
    </submittedName>
</protein>
<dbReference type="InterPro" id="IPR000160">
    <property type="entry name" value="GGDEF_dom"/>
</dbReference>
<dbReference type="GO" id="GO:0071111">
    <property type="term" value="F:cyclic-guanylate-specific phosphodiesterase activity"/>
    <property type="evidence" value="ECO:0007669"/>
    <property type="project" value="UniProtKB-EC"/>
</dbReference>
<dbReference type="SUPFAM" id="SSF141868">
    <property type="entry name" value="EAL domain-like"/>
    <property type="match status" value="1"/>
</dbReference>
<keyword evidence="4" id="KW-0378">Hydrolase</keyword>
<dbReference type="CDD" id="cd01948">
    <property type="entry name" value="EAL"/>
    <property type="match status" value="1"/>
</dbReference>
<feature type="domain" description="EAL" evidence="2">
    <location>
        <begin position="398"/>
        <end position="652"/>
    </location>
</feature>
<keyword evidence="1" id="KW-0472">Membrane</keyword>
<dbReference type="EC" id="3.1.4.52" evidence="4"/>
<dbReference type="Gene3D" id="3.20.20.450">
    <property type="entry name" value="EAL domain"/>
    <property type="match status" value="1"/>
</dbReference>
<name>A0A4U8Q7F9_9FIRM</name>
<feature type="transmembrane region" description="Helical" evidence="1">
    <location>
        <begin position="152"/>
        <end position="174"/>
    </location>
</feature>
<dbReference type="PANTHER" id="PTHR33121">
    <property type="entry name" value="CYCLIC DI-GMP PHOSPHODIESTERASE PDEF"/>
    <property type="match status" value="1"/>
</dbReference>
<dbReference type="InterPro" id="IPR001633">
    <property type="entry name" value="EAL_dom"/>
</dbReference>
<reference evidence="4 5" key="1">
    <citation type="journal article" date="2019" name="Anaerobe">
        <title>Detection of Robinsoniella peoriensis in multiple bone samples of a trauma patient.</title>
        <authorList>
            <person name="Schrottner P."/>
            <person name="Hartwich K."/>
            <person name="Bunk B."/>
            <person name="Schober I."/>
            <person name="Helbig S."/>
            <person name="Rudolph W.W."/>
            <person name="Gunzer F."/>
        </authorList>
    </citation>
    <scope>NUCLEOTIDE SEQUENCE [LARGE SCALE GENOMIC DNA]</scope>
    <source>
        <strain evidence="4 5">DSM 106044</strain>
    </source>
</reference>
<dbReference type="SMART" id="SM00267">
    <property type="entry name" value="GGDEF"/>
    <property type="match status" value="1"/>
</dbReference>
<keyword evidence="1" id="KW-0812">Transmembrane</keyword>
<dbReference type="EMBL" id="QGQD01000046">
    <property type="protein sequence ID" value="TLD00855.1"/>
    <property type="molecule type" value="Genomic_DNA"/>
</dbReference>
<evidence type="ECO:0000259" key="2">
    <source>
        <dbReference type="PROSITE" id="PS50883"/>
    </source>
</evidence>
<keyword evidence="5" id="KW-1185">Reference proteome</keyword>
<dbReference type="InterPro" id="IPR050706">
    <property type="entry name" value="Cyclic-di-GMP_PDE-like"/>
</dbReference>
<accession>A0A4U8Q7F9</accession>
<evidence type="ECO:0000256" key="1">
    <source>
        <dbReference type="SAM" id="Phobius"/>
    </source>
</evidence>
<sequence>MLDDKEEEGEVLRWNVAAECISVVFLVIIWSYARKGDLLPSLKNRLFQCCFLATFCAMVSNILSTAALAFPQYVPYQFSWAVTIIYFISTPLMGMAYFFYTTATVYENHKGISKVIGWSSIPGILYLLLAIANLPCKLLFNIMPDGTYTQGPLIITTYLVFYIYSLAAMVIVLIKHSWIEKKIRRILAIFPFIAMIVIVIQQLFPNILLSGSAATSALLLIYLYLQNKQISFDYLTDIPNRQEFLKMLELMIRKNEKTSFTIIVLSLRGFKQINDTFGQQSGDAFLKAVSAYLHTIIEKQYLFRFSGDEFAILEKNTEKEKIYHIIDTLKERMTIPWTVKEYSCIIQSAMGIVSYPQTADSVEGLINGIEYAVSKAKQDRTKAVCYCGQEMMRELRRRIQIAEILKAKLESNDFDVYYQPIVDTRTNKFVLAESLLRIPSSPIGAVYPDEFIPIAEETGMIIEMTYQILAKVCRYINRLMEQGIELDGIHVNFSTVQFTQIDLAEKVLNIIEEHHTPYSKIKIEITESVLAESAQLVIGFAEEMHKHGVMMGLDDFGTGYSNIVSVMETPLDVIKIDKSLVWSSMTVPKSAGMLRSMTGIFHDMDLKVLAEGVETPEQDQFIKESGIDYIQGFLYARPMPGDDMLKLLQAEK</sequence>
<keyword evidence="1" id="KW-1133">Transmembrane helix</keyword>
<dbReference type="SUPFAM" id="SSF55073">
    <property type="entry name" value="Nucleotide cyclase"/>
    <property type="match status" value="1"/>
</dbReference>
<dbReference type="Gene3D" id="3.30.70.270">
    <property type="match status" value="1"/>
</dbReference>
<dbReference type="Pfam" id="PF00990">
    <property type="entry name" value="GGDEF"/>
    <property type="match status" value="1"/>
</dbReference>
<gene>
    <name evidence="4" type="primary">gmr_4</name>
    <name evidence="4" type="ORF">DSM106044_02322</name>
</gene>
<organism evidence="4 5">
    <name type="scientific">Robinsoniella peoriensis</name>
    <dbReference type="NCBI Taxonomy" id="180332"/>
    <lineage>
        <taxon>Bacteria</taxon>
        <taxon>Bacillati</taxon>
        <taxon>Bacillota</taxon>
        <taxon>Clostridia</taxon>
        <taxon>Lachnospirales</taxon>
        <taxon>Lachnospiraceae</taxon>
        <taxon>Robinsoniella</taxon>
    </lineage>
</organism>
<evidence type="ECO:0000259" key="3">
    <source>
        <dbReference type="PROSITE" id="PS50887"/>
    </source>
</evidence>
<feature type="transmembrane region" description="Helical" evidence="1">
    <location>
        <begin position="76"/>
        <end position="100"/>
    </location>
</feature>
<dbReference type="Pfam" id="PF00563">
    <property type="entry name" value="EAL"/>
    <property type="match status" value="1"/>
</dbReference>